<dbReference type="InterPro" id="IPR058980">
    <property type="entry name" value="Glyco_transf_N"/>
</dbReference>
<dbReference type="SUPFAM" id="SSF53756">
    <property type="entry name" value="UDP-Glycosyltransferase/glycogen phosphorylase"/>
    <property type="match status" value="1"/>
</dbReference>
<dbReference type="CDD" id="cd17546">
    <property type="entry name" value="REC_hyHK_CKI1_RcsC-like"/>
    <property type="match status" value="1"/>
</dbReference>
<keyword evidence="6" id="KW-1003">Cell membrane</keyword>
<dbReference type="Gene3D" id="3.40.50.2000">
    <property type="entry name" value="Glycogen Phosphorylase B"/>
    <property type="match status" value="2"/>
</dbReference>
<dbReference type="FunFam" id="3.40.50.2300:FF:000367">
    <property type="entry name" value="Histidine kinase 1"/>
    <property type="match status" value="1"/>
</dbReference>
<keyword evidence="24" id="KW-1185">Reference proteome</keyword>
<evidence type="ECO:0000256" key="14">
    <source>
        <dbReference type="ARBA" id="ARBA00023012"/>
    </source>
</evidence>
<evidence type="ECO:0000256" key="16">
    <source>
        <dbReference type="ARBA" id="ARBA00052929"/>
    </source>
</evidence>
<dbReference type="InterPro" id="IPR004358">
    <property type="entry name" value="Sig_transdc_His_kin-like_C"/>
</dbReference>
<comment type="function">
    <text evidence="2">Cytokinin receptor related to bacterial two-component regulators. Functions as a histidine kinase and transmits the stress signal to a downstream MAPK cascade.</text>
</comment>
<dbReference type="InterPro" id="IPR036890">
    <property type="entry name" value="HATPase_C_sf"/>
</dbReference>
<dbReference type="EC" id="2.7.13.3" evidence="5"/>
<evidence type="ECO:0000256" key="11">
    <source>
        <dbReference type="ARBA" id="ARBA00022777"/>
    </source>
</evidence>
<dbReference type="SMART" id="SM00388">
    <property type="entry name" value="HisKA"/>
    <property type="match status" value="1"/>
</dbReference>
<feature type="domain" description="Response regulatory" evidence="22">
    <location>
        <begin position="955"/>
        <end position="1087"/>
    </location>
</feature>
<dbReference type="PROSITE" id="PS50109">
    <property type="entry name" value="HIS_KIN"/>
    <property type="match status" value="1"/>
</dbReference>
<keyword evidence="15" id="KW-0472">Membrane</keyword>
<dbReference type="PROSITE" id="PS50110">
    <property type="entry name" value="RESPONSE_REGULATORY"/>
    <property type="match status" value="1"/>
</dbReference>
<dbReference type="FunFam" id="3.40.50.2000:FF:000060">
    <property type="entry name" value="Glycosyltransferase"/>
    <property type="match status" value="1"/>
</dbReference>
<dbReference type="GO" id="GO:0000155">
    <property type="term" value="F:phosphorelay sensor kinase activity"/>
    <property type="evidence" value="ECO:0007669"/>
    <property type="project" value="InterPro"/>
</dbReference>
<accession>A0A0D9W8A1</accession>
<dbReference type="Gramene" id="LPERR04G17870.2">
    <property type="protein sequence ID" value="LPERR04G17870.2"/>
    <property type="gene ID" value="LPERR04G17870"/>
</dbReference>
<dbReference type="InterPro" id="IPR003661">
    <property type="entry name" value="HisK_dim/P_dom"/>
</dbReference>
<dbReference type="FunFam" id="3.40.50.2000:FF:000117">
    <property type="entry name" value="Glycosyltransferase"/>
    <property type="match status" value="1"/>
</dbReference>
<reference evidence="23" key="3">
    <citation type="submission" date="2015-04" db="UniProtKB">
        <authorList>
            <consortium name="EnsemblPlants"/>
        </authorList>
    </citation>
    <scope>IDENTIFICATION</scope>
</reference>
<evidence type="ECO:0000256" key="4">
    <source>
        <dbReference type="ARBA" id="ARBA00009995"/>
    </source>
</evidence>
<dbReference type="InterPro" id="IPR005467">
    <property type="entry name" value="His_kinase_dom"/>
</dbReference>
<keyword evidence="8" id="KW-0328">Glycosyltransferase</keyword>
<evidence type="ECO:0000256" key="6">
    <source>
        <dbReference type="ARBA" id="ARBA00022475"/>
    </source>
</evidence>
<evidence type="ECO:0000259" key="22">
    <source>
        <dbReference type="PROSITE" id="PS50110"/>
    </source>
</evidence>
<evidence type="ECO:0000313" key="23">
    <source>
        <dbReference type="EnsemblPlants" id="LPERR04G17870.2"/>
    </source>
</evidence>
<keyword evidence="13" id="KW-1133">Transmembrane helix</keyword>
<dbReference type="Gene3D" id="1.10.287.130">
    <property type="match status" value="1"/>
</dbReference>
<organism evidence="23 24">
    <name type="scientific">Leersia perrieri</name>
    <dbReference type="NCBI Taxonomy" id="77586"/>
    <lineage>
        <taxon>Eukaryota</taxon>
        <taxon>Viridiplantae</taxon>
        <taxon>Streptophyta</taxon>
        <taxon>Embryophyta</taxon>
        <taxon>Tracheophyta</taxon>
        <taxon>Spermatophyta</taxon>
        <taxon>Magnoliopsida</taxon>
        <taxon>Liliopsida</taxon>
        <taxon>Poales</taxon>
        <taxon>Poaceae</taxon>
        <taxon>BOP clade</taxon>
        <taxon>Oryzoideae</taxon>
        <taxon>Oryzeae</taxon>
        <taxon>Oryzinae</taxon>
        <taxon>Leersia</taxon>
    </lineage>
</organism>
<dbReference type="Gene3D" id="3.30.565.10">
    <property type="entry name" value="Histidine kinase-like ATPase, C-terminal domain"/>
    <property type="match status" value="1"/>
</dbReference>
<protein>
    <recommendedName>
        <fullName evidence="19">Probable histidine kinase 2</fullName>
        <ecNumber evidence="18">2.4.1.215</ecNumber>
        <ecNumber evidence="5">2.7.13.3</ecNumber>
    </recommendedName>
</protein>
<feature type="domain" description="Histidine kinase" evidence="21">
    <location>
        <begin position="431"/>
        <end position="697"/>
    </location>
</feature>
<dbReference type="PANTHER" id="PTHR43719">
    <property type="entry name" value="TWO-COMPONENT HISTIDINE KINASE"/>
    <property type="match status" value="1"/>
</dbReference>
<dbReference type="SUPFAM" id="SSF55874">
    <property type="entry name" value="ATPase domain of HSP90 chaperone/DNA topoisomerase II/histidine kinase"/>
    <property type="match status" value="1"/>
</dbReference>
<dbReference type="Gene3D" id="3.40.50.2300">
    <property type="match status" value="1"/>
</dbReference>
<evidence type="ECO:0000256" key="7">
    <source>
        <dbReference type="ARBA" id="ARBA00022553"/>
    </source>
</evidence>
<dbReference type="SUPFAM" id="SSF52172">
    <property type="entry name" value="CheY-like"/>
    <property type="match status" value="1"/>
</dbReference>
<dbReference type="InterPro" id="IPR002213">
    <property type="entry name" value="UDP_glucos_trans"/>
</dbReference>
<evidence type="ECO:0000256" key="13">
    <source>
        <dbReference type="ARBA" id="ARBA00022989"/>
    </source>
</evidence>
<evidence type="ECO:0000256" key="8">
    <source>
        <dbReference type="ARBA" id="ARBA00022676"/>
    </source>
</evidence>
<dbReference type="InterPro" id="IPR001789">
    <property type="entry name" value="Sig_transdc_resp-reg_receiver"/>
</dbReference>
<feature type="modified residue" description="4-aspartylphosphate" evidence="20">
    <location>
        <position position="1018"/>
    </location>
</feature>
<keyword evidence="11" id="KW-0418">Kinase</keyword>
<evidence type="ECO:0000256" key="12">
    <source>
        <dbReference type="ARBA" id="ARBA00022864"/>
    </source>
</evidence>
<evidence type="ECO:0000256" key="20">
    <source>
        <dbReference type="PROSITE-ProRule" id="PRU00169"/>
    </source>
</evidence>
<dbReference type="InterPro" id="IPR050956">
    <property type="entry name" value="2C_system_His_kinase"/>
</dbReference>
<dbReference type="PANTHER" id="PTHR43719:SF75">
    <property type="entry name" value="HISTIDINE KINASE CKI1"/>
    <property type="match status" value="1"/>
</dbReference>
<comment type="subcellular location">
    <subcellularLocation>
        <location evidence="3">Cell membrane</location>
        <topology evidence="3">Multi-pass membrane protein</topology>
    </subcellularLocation>
</comment>
<evidence type="ECO:0000256" key="5">
    <source>
        <dbReference type="ARBA" id="ARBA00012438"/>
    </source>
</evidence>
<evidence type="ECO:0000256" key="1">
    <source>
        <dbReference type="ARBA" id="ARBA00000085"/>
    </source>
</evidence>
<proteinExistence type="inferred from homology"/>
<keyword evidence="14" id="KW-0902">Two-component regulatory system</keyword>
<dbReference type="PRINTS" id="PR00344">
    <property type="entry name" value="BCTRLSENSOR"/>
</dbReference>
<dbReference type="GO" id="GO:0050502">
    <property type="term" value="F:cis-zeatin O-beta-D-glucosyltransferase activity"/>
    <property type="evidence" value="ECO:0007669"/>
    <property type="project" value="UniProtKB-EC"/>
</dbReference>
<keyword evidence="9" id="KW-0808">Transferase</keyword>
<reference evidence="23 24" key="1">
    <citation type="submission" date="2012-08" db="EMBL/GenBank/DDBJ databases">
        <title>Oryza genome evolution.</title>
        <authorList>
            <person name="Wing R.A."/>
        </authorList>
    </citation>
    <scope>NUCLEOTIDE SEQUENCE</scope>
</reference>
<evidence type="ECO:0000313" key="24">
    <source>
        <dbReference type="Proteomes" id="UP000032180"/>
    </source>
</evidence>
<dbReference type="EnsemblPlants" id="LPERR04G17870.2">
    <property type="protein sequence ID" value="LPERR04G17870.2"/>
    <property type="gene ID" value="LPERR04G17870"/>
</dbReference>
<dbReference type="SUPFAM" id="SSF47384">
    <property type="entry name" value="Homodimeric domain of signal transducing histidine kinase"/>
    <property type="match status" value="1"/>
</dbReference>
<dbReference type="EC" id="2.4.1.215" evidence="18"/>
<dbReference type="Pfam" id="PF26168">
    <property type="entry name" value="Glyco_transf_N"/>
    <property type="match status" value="1"/>
</dbReference>
<evidence type="ECO:0000256" key="9">
    <source>
        <dbReference type="ARBA" id="ARBA00022679"/>
    </source>
</evidence>
<evidence type="ECO:0000256" key="2">
    <source>
        <dbReference type="ARBA" id="ARBA00002427"/>
    </source>
</evidence>
<comment type="catalytic activity">
    <reaction evidence="16">
        <text>cis-zeatin + UDP-alpha-D-glucose = O-beta-D-glucosyl-cis-zeatin + UDP + H(+)</text>
        <dbReference type="Rhea" id="RHEA:20681"/>
        <dbReference type="ChEBI" id="CHEBI:15378"/>
        <dbReference type="ChEBI" id="CHEBI:29043"/>
        <dbReference type="ChEBI" id="CHEBI:46570"/>
        <dbReference type="ChEBI" id="CHEBI:58223"/>
        <dbReference type="ChEBI" id="CHEBI:58885"/>
        <dbReference type="EC" id="2.4.1.215"/>
    </reaction>
</comment>
<comment type="function">
    <text evidence="17">Utilizes UDP-glucose as the sugar donor and catalyzes the formation of O-beta-D-glucosyl-cis-zeatin from cis-zeatin. May regulate active versus storage forms of cytokinins and could have an impact on seed growth.</text>
</comment>
<comment type="similarity">
    <text evidence="4">Belongs to the UDP-glycosyltransferase family.</text>
</comment>
<dbReference type="CDD" id="cd00082">
    <property type="entry name" value="HisKA"/>
    <property type="match status" value="1"/>
</dbReference>
<dbReference type="GO" id="GO:0005886">
    <property type="term" value="C:plasma membrane"/>
    <property type="evidence" value="ECO:0007669"/>
    <property type="project" value="UniProtKB-SubCell"/>
</dbReference>
<dbReference type="Pfam" id="PF00072">
    <property type="entry name" value="Response_reg"/>
    <property type="match status" value="1"/>
</dbReference>
<evidence type="ECO:0000256" key="15">
    <source>
        <dbReference type="ARBA" id="ARBA00023136"/>
    </source>
</evidence>
<evidence type="ECO:0000256" key="10">
    <source>
        <dbReference type="ARBA" id="ARBA00022692"/>
    </source>
</evidence>
<evidence type="ECO:0000256" key="17">
    <source>
        <dbReference type="ARBA" id="ARBA00057380"/>
    </source>
</evidence>
<evidence type="ECO:0000256" key="3">
    <source>
        <dbReference type="ARBA" id="ARBA00004651"/>
    </source>
</evidence>
<reference evidence="24" key="2">
    <citation type="submission" date="2013-12" db="EMBL/GenBank/DDBJ databases">
        <authorList>
            <person name="Yu Y."/>
            <person name="Lee S."/>
            <person name="de Baynast K."/>
            <person name="Wissotski M."/>
            <person name="Liu L."/>
            <person name="Talag J."/>
            <person name="Goicoechea J."/>
            <person name="Angelova A."/>
            <person name="Jetty R."/>
            <person name="Kudrna D."/>
            <person name="Golser W."/>
            <person name="Rivera L."/>
            <person name="Zhang J."/>
            <person name="Wing R."/>
        </authorList>
    </citation>
    <scope>NUCLEOTIDE SEQUENCE</scope>
</reference>
<comment type="catalytic activity">
    <reaction evidence="1">
        <text>ATP + protein L-histidine = ADP + protein N-phospho-L-histidine.</text>
        <dbReference type="EC" id="2.7.13.3"/>
    </reaction>
</comment>
<sequence length="1091" mass="120346">MKPEDGTTMVDGVILKVIETVRNMEESRVGVDQKMAAKANPSESVAVVAVPFPAQGHLNQLLHLSLQLASHGLTVHYAAPATHVRQARARVHGCDDDALLSVQFHDLRISTYVSPPPDPAAADTPFPSHLMPLWEAYTAEARAPLASLLGELSACHRRVVVVCDIMNFFAVEEAARLPNGEAFGLECVAVSSIVAHLGAVGERLLRENGLRLVHMETYTTEEFMDYVRRRARPSQSIWCCDGVLANASRALEGEFIDALAVTLADGAGGKVKKLFAVGPLNPLLDAGSSSNSKRAGQRRHECLDWLDNQPPGSVLYVSFGTTCSLRVEQVAELATALSASKQRFIWVLRDADRSDIFTDSGESRHAKLLSEFSEQTEGTGLVITGWAPQLEILAHGATAAEAALDADLVAHKDALRQAERKSMNKSNAFATASHDIRSALAAVKGLIQVSRPDADGNPGIVDNLNQMEVCTNKLFDILNSILDTGKVVSGKMQLEEMEFNMADVLEESVDMANVVGVNNGIEVIWDPCDFSVLKCGNVIGDSKRFKQILDNLLGNAMKFTQEGHVILRAWANRPIVRGSIGAPSRFAYRSLEFSFFRFCFGAKEDKVSQNSFNPLQNDPNSVEFYFEVVDTGIGIPKEKRESVFENYVQVKEGHGGTGLGLGIVQSLVRLMGGEISIKEKEPGERGTCFGFNVFLKMSGGHSTEEDIEEGPSTLSETDIRASVFREENFFKGCHCILFVHGDETRRVLQVWMESIGMKVWMIPEVESISSTLEKVQSSHDNFNFDRCFSSKEMVSQVLPTTLRNNSIMARNLGEHHPLGLLFIVDVSKGQFDDIKRQTTDFVKMKHQVPCKIVCLTDLKTSSKDFRRLEEMSCDLVLRKPVHGSRLYALLMGLRDVQSSTIQTSSLVGHENSVTRQQNIGRIGMKDSANNVALARVERLDQGLKIEDDKPLGGMHILLVEDTLVLQTIQRKMLNQLGATVELAGDGAKAVDMFKAAIERASVSEGRNVPLPYDLIFMDCQMPQMDGYEATRHIREEESRYGIHTPIIALTAHSMEEDLQKAISVGMDLHMTKPIERKRIVEVVHGFRKDSN</sequence>
<dbReference type="Pfam" id="PF02518">
    <property type="entry name" value="HATPase_c"/>
    <property type="match status" value="1"/>
</dbReference>
<dbReference type="CDD" id="cd03784">
    <property type="entry name" value="GT1_Gtf-like"/>
    <property type="match status" value="1"/>
</dbReference>
<evidence type="ECO:0000259" key="21">
    <source>
        <dbReference type="PROSITE" id="PS50109"/>
    </source>
</evidence>
<evidence type="ECO:0000256" key="18">
    <source>
        <dbReference type="ARBA" id="ARBA00066820"/>
    </source>
</evidence>
<dbReference type="Proteomes" id="UP000032180">
    <property type="component" value="Chromosome 4"/>
</dbReference>
<dbReference type="AlphaFoldDB" id="A0A0D9W8A1"/>
<keyword evidence="10" id="KW-0812">Transmembrane</keyword>
<name>A0A0D9W8A1_9ORYZ</name>
<dbReference type="SMART" id="SM00387">
    <property type="entry name" value="HATPase_c"/>
    <property type="match status" value="1"/>
</dbReference>
<dbReference type="InterPro" id="IPR011006">
    <property type="entry name" value="CheY-like_superfamily"/>
</dbReference>
<dbReference type="GO" id="GO:0009736">
    <property type="term" value="P:cytokinin-activated signaling pathway"/>
    <property type="evidence" value="ECO:0007669"/>
    <property type="project" value="UniProtKB-KW"/>
</dbReference>
<dbReference type="InterPro" id="IPR036097">
    <property type="entry name" value="HisK_dim/P_sf"/>
</dbReference>
<evidence type="ECO:0000256" key="19">
    <source>
        <dbReference type="ARBA" id="ARBA00072894"/>
    </source>
</evidence>
<keyword evidence="7 20" id="KW-0597">Phosphoprotein</keyword>
<dbReference type="GO" id="GO:0080036">
    <property type="term" value="P:regulation of cytokinin-activated signaling pathway"/>
    <property type="evidence" value="ECO:0007669"/>
    <property type="project" value="UniProtKB-ARBA"/>
</dbReference>
<keyword evidence="12" id="KW-0932">Cytokinin signaling pathway</keyword>
<dbReference type="SMART" id="SM00448">
    <property type="entry name" value="REC"/>
    <property type="match status" value="1"/>
</dbReference>
<dbReference type="InterPro" id="IPR003594">
    <property type="entry name" value="HATPase_dom"/>
</dbReference>